<feature type="domain" description="FMN-binding" evidence="7">
    <location>
        <begin position="105"/>
        <end position="197"/>
    </location>
</feature>
<dbReference type="GO" id="GO:0005886">
    <property type="term" value="C:plasma membrane"/>
    <property type="evidence" value="ECO:0007669"/>
    <property type="project" value="UniProtKB-SubCell"/>
</dbReference>
<keyword evidence="5 6" id="KW-0249">Electron transport</keyword>
<keyword evidence="9" id="KW-1185">Reference proteome</keyword>
<comment type="similarity">
    <text evidence="6">Belongs to the RnfG family.</text>
</comment>
<keyword evidence="6" id="KW-1003">Cell membrane</keyword>
<dbReference type="Proteomes" id="UP000294980">
    <property type="component" value="Unassembled WGS sequence"/>
</dbReference>
<dbReference type="GO" id="GO:0009055">
    <property type="term" value="F:electron transfer activity"/>
    <property type="evidence" value="ECO:0007669"/>
    <property type="project" value="InterPro"/>
</dbReference>
<keyword evidence="6" id="KW-0472">Membrane</keyword>
<dbReference type="NCBIfam" id="TIGR01947">
    <property type="entry name" value="rnfG"/>
    <property type="match status" value="1"/>
</dbReference>
<evidence type="ECO:0000259" key="7">
    <source>
        <dbReference type="SMART" id="SM00900"/>
    </source>
</evidence>
<comment type="subunit">
    <text evidence="6">The complex is composed of six subunits: RnfA, RnfB, RnfC, RnfD, RnfE and RnfG.</text>
</comment>
<dbReference type="PANTHER" id="PTHR36118:SF1">
    <property type="entry name" value="ION-TRANSLOCATING OXIDOREDUCTASE COMPLEX SUBUNIT G"/>
    <property type="match status" value="1"/>
</dbReference>
<dbReference type="EC" id="7.-.-.-" evidence="6"/>
<evidence type="ECO:0000313" key="8">
    <source>
        <dbReference type="EMBL" id="TCO75970.1"/>
    </source>
</evidence>
<accession>A0A4V2SBL7</accession>
<dbReference type="InterPro" id="IPR007329">
    <property type="entry name" value="FMN-bd"/>
</dbReference>
<evidence type="ECO:0000256" key="3">
    <source>
        <dbReference type="ARBA" id="ARBA00022630"/>
    </source>
</evidence>
<organism evidence="8 9">
    <name type="scientific">Chromatocurvus halotolerans</name>
    <dbReference type="NCBI Taxonomy" id="1132028"/>
    <lineage>
        <taxon>Bacteria</taxon>
        <taxon>Pseudomonadati</taxon>
        <taxon>Pseudomonadota</taxon>
        <taxon>Gammaproteobacteria</taxon>
        <taxon>Cellvibrionales</taxon>
        <taxon>Halieaceae</taxon>
        <taxon>Chromatocurvus</taxon>
    </lineage>
</organism>
<comment type="caution">
    <text evidence="8">The sequence shown here is derived from an EMBL/GenBank/DDBJ whole genome shotgun (WGS) entry which is preliminary data.</text>
</comment>
<dbReference type="InterPro" id="IPR010209">
    <property type="entry name" value="Ion_transpt_RnfG/RsxG"/>
</dbReference>
<dbReference type="EMBL" id="SLWX01000006">
    <property type="protein sequence ID" value="TCO75970.1"/>
    <property type="molecule type" value="Genomic_DNA"/>
</dbReference>
<keyword evidence="4 6" id="KW-0288">FMN</keyword>
<dbReference type="PIRSF" id="PIRSF006091">
    <property type="entry name" value="E_trnsport_RnfG"/>
    <property type="match status" value="1"/>
</dbReference>
<dbReference type="HAMAP" id="MF_00479">
    <property type="entry name" value="RsxG_RnfG"/>
    <property type="match status" value="1"/>
</dbReference>
<evidence type="ECO:0000256" key="4">
    <source>
        <dbReference type="ARBA" id="ARBA00022643"/>
    </source>
</evidence>
<dbReference type="GO" id="GO:0010181">
    <property type="term" value="F:FMN binding"/>
    <property type="evidence" value="ECO:0007669"/>
    <property type="project" value="InterPro"/>
</dbReference>
<name>A0A4V2SBL7_9GAMM</name>
<reference evidence="8 9" key="1">
    <citation type="submission" date="2019-03" db="EMBL/GenBank/DDBJ databases">
        <title>Genomic Encyclopedia of Type Strains, Phase IV (KMG-IV): sequencing the most valuable type-strain genomes for metagenomic binning, comparative biology and taxonomic classification.</title>
        <authorList>
            <person name="Goeker M."/>
        </authorList>
    </citation>
    <scope>NUCLEOTIDE SEQUENCE [LARGE SCALE GENOMIC DNA]</scope>
    <source>
        <strain evidence="8 9">DSM 23344</strain>
    </source>
</reference>
<proteinExistence type="inferred from homology"/>
<comment type="subcellular location">
    <subcellularLocation>
        <location evidence="6">Cell inner membrane</location>
        <topology evidence="6">Single-pass membrane protein</topology>
    </subcellularLocation>
</comment>
<protein>
    <recommendedName>
        <fullName evidence="6">Ion-translocating oxidoreductase complex subunit G</fullName>
        <ecNumber evidence="6">7.-.-.-</ecNumber>
    </recommendedName>
    <alternativeName>
        <fullName evidence="6">Rnf electron transport complex subunit G</fullName>
    </alternativeName>
</protein>
<keyword evidence="6" id="KW-1133">Transmembrane helix</keyword>
<dbReference type="Pfam" id="PF04205">
    <property type="entry name" value="FMN_bind"/>
    <property type="match status" value="1"/>
</dbReference>
<comment type="function">
    <text evidence="6">Part of a membrane-bound complex that couples electron transfer with translocation of ions across the membrane.</text>
</comment>
<keyword evidence="2 6" id="KW-0597">Phosphoprotein</keyword>
<keyword evidence="3 6" id="KW-0285">Flavoprotein</keyword>
<comment type="cofactor">
    <cofactor evidence="6">
        <name>FMN</name>
        <dbReference type="ChEBI" id="CHEBI:58210"/>
    </cofactor>
</comment>
<evidence type="ECO:0000256" key="1">
    <source>
        <dbReference type="ARBA" id="ARBA00022448"/>
    </source>
</evidence>
<sequence length="222" mass="24022">MKLMGQSVSRNSVLLALFAVGTALVISTTFLQTRDRIAQQQRMAEEKALLEILPRESHDNSLLDDTLSAPAGDDLLRLTAPRPIYRARRDGDVTALIVPARAADGYSGAIDMIVGVSRDGSIAGVRVLSHRETPGLGDKIERRKSDWITDFKGHSLANTPEPDWAVKKDGGVFDQFTGATITPRAVINATRRALEFVAQNRQRLFELPGTETSSATTAGAAP</sequence>
<gene>
    <name evidence="6" type="primary">rnfG</name>
    <name evidence="8" type="ORF">EV688_106161</name>
</gene>
<dbReference type="SMART" id="SM00900">
    <property type="entry name" value="FMN_bind"/>
    <property type="match status" value="1"/>
</dbReference>
<keyword evidence="6" id="KW-0997">Cell inner membrane</keyword>
<keyword evidence="6" id="KW-1278">Translocase</keyword>
<keyword evidence="1 6" id="KW-0813">Transport</keyword>
<dbReference type="NCBIfam" id="NF002519">
    <property type="entry name" value="PRK01908.1"/>
    <property type="match status" value="1"/>
</dbReference>
<keyword evidence="6" id="KW-0812">Transmembrane</keyword>
<dbReference type="AlphaFoldDB" id="A0A4V2SBL7"/>
<evidence type="ECO:0000256" key="2">
    <source>
        <dbReference type="ARBA" id="ARBA00022553"/>
    </source>
</evidence>
<dbReference type="GO" id="GO:0022900">
    <property type="term" value="P:electron transport chain"/>
    <property type="evidence" value="ECO:0007669"/>
    <property type="project" value="UniProtKB-UniRule"/>
</dbReference>
<feature type="modified residue" description="FMN phosphoryl threonine" evidence="6">
    <location>
        <position position="180"/>
    </location>
</feature>
<evidence type="ECO:0000256" key="6">
    <source>
        <dbReference type="HAMAP-Rule" id="MF_00479"/>
    </source>
</evidence>
<dbReference type="PANTHER" id="PTHR36118">
    <property type="entry name" value="ION-TRANSLOCATING OXIDOREDUCTASE COMPLEX SUBUNIT G"/>
    <property type="match status" value="1"/>
</dbReference>
<evidence type="ECO:0000256" key="5">
    <source>
        <dbReference type="ARBA" id="ARBA00022982"/>
    </source>
</evidence>
<evidence type="ECO:0000313" key="9">
    <source>
        <dbReference type="Proteomes" id="UP000294980"/>
    </source>
</evidence>